<name>A0A843UHZ1_COLES</name>
<evidence type="ECO:0000256" key="1">
    <source>
        <dbReference type="ARBA" id="ARBA00022614"/>
    </source>
</evidence>
<protein>
    <submittedName>
        <fullName evidence="4">Uncharacterized protein</fullName>
    </submittedName>
</protein>
<dbReference type="GO" id="GO:0005886">
    <property type="term" value="C:plasma membrane"/>
    <property type="evidence" value="ECO:0007669"/>
    <property type="project" value="TreeGrafter"/>
</dbReference>
<dbReference type="SUPFAM" id="SSF52058">
    <property type="entry name" value="L domain-like"/>
    <property type="match status" value="1"/>
</dbReference>
<dbReference type="Proteomes" id="UP000652761">
    <property type="component" value="Unassembled WGS sequence"/>
</dbReference>
<reference evidence="4" key="1">
    <citation type="submission" date="2017-07" db="EMBL/GenBank/DDBJ databases">
        <title>Taro Niue Genome Assembly and Annotation.</title>
        <authorList>
            <person name="Atibalentja N."/>
            <person name="Keating K."/>
            <person name="Fields C.J."/>
        </authorList>
    </citation>
    <scope>NUCLEOTIDE SEQUENCE</scope>
    <source>
        <strain evidence="4">Niue_2</strain>
        <tissue evidence="4">Leaf</tissue>
    </source>
</reference>
<keyword evidence="3" id="KW-0732">Signal</keyword>
<gene>
    <name evidence="4" type="ORF">Taro_015655</name>
</gene>
<keyword evidence="1" id="KW-0433">Leucine-rich repeat</keyword>
<proteinExistence type="predicted"/>
<dbReference type="PANTHER" id="PTHR48006:SF34">
    <property type="entry name" value="OS08G0203700 PROTEIN"/>
    <property type="match status" value="1"/>
</dbReference>
<evidence type="ECO:0000256" key="2">
    <source>
        <dbReference type="ARBA" id="ARBA00022737"/>
    </source>
</evidence>
<feature type="chain" id="PRO_5032490791" evidence="3">
    <location>
        <begin position="34"/>
        <end position="248"/>
    </location>
</feature>
<dbReference type="AlphaFoldDB" id="A0A843UHZ1"/>
<evidence type="ECO:0000313" key="4">
    <source>
        <dbReference type="EMBL" id="MQL83158.1"/>
    </source>
</evidence>
<dbReference type="PANTHER" id="PTHR48006">
    <property type="entry name" value="LEUCINE-RICH REPEAT-CONTAINING PROTEIN DDB_G0281931-RELATED"/>
    <property type="match status" value="1"/>
</dbReference>
<keyword evidence="2" id="KW-0677">Repeat</keyword>
<dbReference type="InterPro" id="IPR051824">
    <property type="entry name" value="LRR_Rcpt-Like_S/T_Kinase"/>
</dbReference>
<dbReference type="Pfam" id="PF00560">
    <property type="entry name" value="LRR_1"/>
    <property type="match status" value="3"/>
</dbReference>
<dbReference type="InterPro" id="IPR001611">
    <property type="entry name" value="Leu-rich_rpt"/>
</dbReference>
<comment type="caution">
    <text evidence="4">The sequence shown here is derived from an EMBL/GenBank/DDBJ whole genome shotgun (WGS) entry which is preliminary data.</text>
</comment>
<dbReference type="Gene3D" id="3.80.10.10">
    <property type="entry name" value="Ribonuclease Inhibitor"/>
    <property type="match status" value="1"/>
</dbReference>
<accession>A0A843UHZ1</accession>
<evidence type="ECO:0000313" key="5">
    <source>
        <dbReference type="Proteomes" id="UP000652761"/>
    </source>
</evidence>
<dbReference type="FunFam" id="3.80.10.10:FF:000383">
    <property type="entry name" value="Leucine-rich repeat receptor protein kinase EMS1"/>
    <property type="match status" value="1"/>
</dbReference>
<organism evidence="4 5">
    <name type="scientific">Colocasia esculenta</name>
    <name type="common">Wild taro</name>
    <name type="synonym">Arum esculentum</name>
    <dbReference type="NCBI Taxonomy" id="4460"/>
    <lineage>
        <taxon>Eukaryota</taxon>
        <taxon>Viridiplantae</taxon>
        <taxon>Streptophyta</taxon>
        <taxon>Embryophyta</taxon>
        <taxon>Tracheophyta</taxon>
        <taxon>Spermatophyta</taxon>
        <taxon>Magnoliopsida</taxon>
        <taxon>Liliopsida</taxon>
        <taxon>Araceae</taxon>
        <taxon>Aroideae</taxon>
        <taxon>Colocasieae</taxon>
        <taxon>Colocasia</taxon>
    </lineage>
</organism>
<dbReference type="OrthoDB" id="671703at2759"/>
<dbReference type="InterPro" id="IPR032675">
    <property type="entry name" value="LRR_dom_sf"/>
</dbReference>
<sequence>MRMLPAKPPFPFQLALVVFGLMELALLVRSSQAAQPTTDPAEVQALYAIFDRWGLDRPGGGGDPCPDVDVVAKLNSSIMFESYDQAILCNCSYAQSTTCHVIGLKLQRKDVLGRIPEELANLTYLQNLYLDRNYLTGPLPPFIGNLSAMRRLSLSGNALSGTVPRELGNLNELILLGLGTNNFSGPLPPELGSSSSLQHLYVDSNGFSGKLPSTFAQLSNMTTFWAFDNNLSGKIPHFMGSWTKLTTL</sequence>
<feature type="signal peptide" evidence="3">
    <location>
        <begin position="1"/>
        <end position="33"/>
    </location>
</feature>
<keyword evidence="5" id="KW-1185">Reference proteome</keyword>
<evidence type="ECO:0000256" key="3">
    <source>
        <dbReference type="SAM" id="SignalP"/>
    </source>
</evidence>
<dbReference type="EMBL" id="NMUH01000678">
    <property type="protein sequence ID" value="MQL83158.1"/>
    <property type="molecule type" value="Genomic_DNA"/>
</dbReference>